<proteinExistence type="predicted"/>
<dbReference type="RefSeq" id="XP_011680505.2">
    <property type="nucleotide sequence ID" value="XM_011682203.2"/>
</dbReference>
<evidence type="ECO:0000256" key="1">
    <source>
        <dbReference type="ARBA" id="ARBA00004651"/>
    </source>
</evidence>
<reference evidence="7" key="1">
    <citation type="submission" date="2015-02" db="EMBL/GenBank/DDBJ databases">
        <title>Genome sequencing for Strongylocentrotus purpuratus.</title>
        <authorList>
            <person name="Murali S."/>
            <person name="Liu Y."/>
            <person name="Vee V."/>
            <person name="English A."/>
            <person name="Wang M."/>
            <person name="Skinner E."/>
            <person name="Han Y."/>
            <person name="Muzny D.M."/>
            <person name="Worley K.C."/>
            <person name="Gibbs R.A."/>
        </authorList>
    </citation>
    <scope>NUCLEOTIDE SEQUENCE</scope>
</reference>
<name>A0A7M7HM36_STRPU</name>
<dbReference type="AlphaFoldDB" id="A0A7M7HM36"/>
<sequence>METSAPVVMETLSSDPLGKSDDDEDGRSTDDVATSGTKVTVKRKKQIHLKHRRVTKMTALMISASCICWTPSLLYHADLTWVTDAHWFGVFAMWLAYCHTLADTLIYAIMNRRVRAEMARMARNAKSQVVGMCRR</sequence>
<dbReference type="GeneID" id="105445972"/>
<dbReference type="KEGG" id="spu:105445972"/>
<keyword evidence="7" id="KW-1185">Reference proteome</keyword>
<evidence type="ECO:0000256" key="2">
    <source>
        <dbReference type="ARBA" id="ARBA00022475"/>
    </source>
</evidence>
<feature type="transmembrane region" description="Helical" evidence="5">
    <location>
        <begin position="87"/>
        <end position="110"/>
    </location>
</feature>
<accession>A0A7M7HM36</accession>
<dbReference type="GO" id="GO:0005886">
    <property type="term" value="C:plasma membrane"/>
    <property type="evidence" value="ECO:0007669"/>
    <property type="project" value="UniProtKB-SubCell"/>
</dbReference>
<keyword evidence="2" id="KW-1003">Cell membrane</keyword>
<evidence type="ECO:0000313" key="7">
    <source>
        <dbReference type="Proteomes" id="UP000007110"/>
    </source>
</evidence>
<keyword evidence="3" id="KW-0675">Receptor</keyword>
<keyword evidence="5" id="KW-0472">Membrane</keyword>
<organism evidence="6 7">
    <name type="scientific">Strongylocentrotus purpuratus</name>
    <name type="common">Purple sea urchin</name>
    <dbReference type="NCBI Taxonomy" id="7668"/>
    <lineage>
        <taxon>Eukaryota</taxon>
        <taxon>Metazoa</taxon>
        <taxon>Echinodermata</taxon>
        <taxon>Eleutherozoa</taxon>
        <taxon>Echinozoa</taxon>
        <taxon>Echinoidea</taxon>
        <taxon>Euechinoidea</taxon>
        <taxon>Echinacea</taxon>
        <taxon>Camarodonta</taxon>
        <taxon>Echinidea</taxon>
        <taxon>Strongylocentrotidae</taxon>
        <taxon>Strongylocentrotus</taxon>
    </lineage>
</organism>
<dbReference type="InParanoid" id="A0A7M7HM36"/>
<feature type="transmembrane region" description="Helical" evidence="5">
    <location>
        <begin position="54"/>
        <end position="75"/>
    </location>
</feature>
<keyword evidence="5" id="KW-1133">Transmembrane helix</keyword>
<reference evidence="6" key="2">
    <citation type="submission" date="2021-01" db="UniProtKB">
        <authorList>
            <consortium name="EnsemblMetazoa"/>
        </authorList>
    </citation>
    <scope>IDENTIFICATION</scope>
</reference>
<evidence type="ECO:0000256" key="4">
    <source>
        <dbReference type="SAM" id="MobiDB-lite"/>
    </source>
</evidence>
<dbReference type="Gene3D" id="1.20.1070.10">
    <property type="entry name" value="Rhodopsin 7-helix transmembrane proteins"/>
    <property type="match status" value="1"/>
</dbReference>
<evidence type="ECO:0000256" key="5">
    <source>
        <dbReference type="SAM" id="Phobius"/>
    </source>
</evidence>
<dbReference type="Proteomes" id="UP000007110">
    <property type="component" value="Unassembled WGS sequence"/>
</dbReference>
<dbReference type="PANTHER" id="PTHR24241:SF188">
    <property type="entry name" value="GASTRIN_CHOLECYSTOKININ TYPE B RECEPTOR"/>
    <property type="match status" value="1"/>
</dbReference>
<dbReference type="CDD" id="cd00637">
    <property type="entry name" value="7tm_classA_rhodopsin-like"/>
    <property type="match status" value="1"/>
</dbReference>
<feature type="region of interest" description="Disordered" evidence="4">
    <location>
        <begin position="1"/>
        <end position="37"/>
    </location>
</feature>
<dbReference type="EnsemblMetazoa" id="XM_011682203">
    <property type="protein sequence ID" value="XP_011680505"/>
    <property type="gene ID" value="LOC105445972"/>
</dbReference>
<evidence type="ECO:0008006" key="8">
    <source>
        <dbReference type="Google" id="ProtNLM"/>
    </source>
</evidence>
<protein>
    <recommendedName>
        <fullName evidence="8">G-protein coupled receptors family 1 profile domain-containing protein</fullName>
    </recommendedName>
</protein>
<dbReference type="SUPFAM" id="SSF81321">
    <property type="entry name" value="Family A G protein-coupled receptor-like"/>
    <property type="match status" value="1"/>
</dbReference>
<keyword evidence="5" id="KW-0812">Transmembrane</keyword>
<comment type="subcellular location">
    <subcellularLocation>
        <location evidence="1">Cell membrane</location>
        <topology evidence="1">Multi-pass membrane protein</topology>
    </subcellularLocation>
</comment>
<evidence type="ECO:0000313" key="6">
    <source>
        <dbReference type="EnsemblMetazoa" id="XP_011680505"/>
    </source>
</evidence>
<dbReference type="PANTHER" id="PTHR24241">
    <property type="entry name" value="NEUROPEPTIDE RECEPTOR-RELATED G-PROTEIN COUPLED RECEPTOR"/>
    <property type="match status" value="1"/>
</dbReference>
<evidence type="ECO:0000256" key="3">
    <source>
        <dbReference type="ARBA" id="ARBA00023170"/>
    </source>
</evidence>